<reference evidence="2" key="1">
    <citation type="journal article" date="2019" name="Int. J. Syst. Evol. Microbiol.">
        <title>The Global Catalogue of Microorganisms (GCM) 10K type strain sequencing project: providing services to taxonomists for standard genome sequencing and annotation.</title>
        <authorList>
            <consortium name="The Broad Institute Genomics Platform"/>
            <consortium name="The Broad Institute Genome Sequencing Center for Infectious Disease"/>
            <person name="Wu L."/>
            <person name="Ma J."/>
        </authorList>
    </citation>
    <scope>NUCLEOTIDE SEQUENCE [LARGE SCALE GENOMIC DNA]</scope>
    <source>
        <strain evidence="2">CCUG 49339</strain>
    </source>
</reference>
<name>A0ABW4LP49_9BACI</name>
<protein>
    <recommendedName>
        <fullName evidence="3">Transposase</fullName>
    </recommendedName>
</protein>
<evidence type="ECO:0000313" key="2">
    <source>
        <dbReference type="Proteomes" id="UP001597214"/>
    </source>
</evidence>
<evidence type="ECO:0000313" key="1">
    <source>
        <dbReference type="EMBL" id="MFD1736833.1"/>
    </source>
</evidence>
<dbReference type="EMBL" id="JBHUEM010000011">
    <property type="protein sequence ID" value="MFD1736833.1"/>
    <property type="molecule type" value="Genomic_DNA"/>
</dbReference>
<gene>
    <name evidence="1" type="ORF">ACFSCX_09660</name>
</gene>
<organism evidence="1 2">
    <name type="scientific">Bacillus salitolerans</name>
    <dbReference type="NCBI Taxonomy" id="1437434"/>
    <lineage>
        <taxon>Bacteria</taxon>
        <taxon>Bacillati</taxon>
        <taxon>Bacillota</taxon>
        <taxon>Bacilli</taxon>
        <taxon>Bacillales</taxon>
        <taxon>Bacillaceae</taxon>
        <taxon>Bacillus</taxon>
    </lineage>
</organism>
<proteinExistence type="predicted"/>
<comment type="caution">
    <text evidence="1">The sequence shown here is derived from an EMBL/GenBank/DDBJ whole genome shotgun (WGS) entry which is preliminary data.</text>
</comment>
<dbReference type="RefSeq" id="WP_377928009.1">
    <property type="nucleotide sequence ID" value="NZ_JBHUEM010000011.1"/>
</dbReference>
<evidence type="ECO:0008006" key="3">
    <source>
        <dbReference type="Google" id="ProtNLM"/>
    </source>
</evidence>
<keyword evidence="2" id="KW-1185">Reference proteome</keyword>
<dbReference type="Proteomes" id="UP001597214">
    <property type="component" value="Unassembled WGS sequence"/>
</dbReference>
<sequence length="60" mass="7015">MRKQVATACDTLPIRKGGKTRHRYGTYNSLYKWSFDFKIEFNEVMGIVEGIMDETKKILV</sequence>
<accession>A0ABW4LP49</accession>